<evidence type="ECO:0000256" key="3">
    <source>
        <dbReference type="ARBA" id="ARBA00022691"/>
    </source>
</evidence>
<gene>
    <name evidence="8" type="ORF">NC998_25340</name>
</gene>
<evidence type="ECO:0000256" key="7">
    <source>
        <dbReference type="RuleBase" id="RU000417"/>
    </source>
</evidence>
<dbReference type="SUPFAM" id="SSF53335">
    <property type="entry name" value="S-adenosyl-L-methionine-dependent methyltransferases"/>
    <property type="match status" value="1"/>
</dbReference>
<sequence>MRKPACSPGSRLRYRANIKLANQQDKLLNLEICQQGNLLDLQKEKANNLGSLTYLRNELRVVDLFAGAGGMGLGFLMANSQKKGFRIIQAAELNPIYVKSLEKNHQYFSQHTAYKVDDCSPKEFSPIDLSSQIGRNLVKEAVDRAGGVDILIGGPPCQGFSQSNRNSWSPENPYNKLVEMFVKCAVELEPKVILMENVQGILWTPRPIEGKAKELGVVDYVSKKLMDAGYILFPAVVDAAWYGVPQHRNRFFLLALHRSMGYTHSDFGEWGAFPKPTHGSLGKYDYVTVQDAIADLPRVNNGENRVIQEYQGPSGENLRINPFLSLMRQMAPKETIEGHIVSRQADYVIERYKNIPQGGNWQNIRHMMDNYKDISRTHSNIYRRLRWSEPSITIGNYRKSMIIHPIQDRGLSLREAARLQSLPDWFTFCGSVNDSVTSGIMHKQQQLANAVSFLLTRAIADYILKL</sequence>
<proteinExistence type="inferred from homology"/>
<dbReference type="EMBL" id="JAMPKM010000029">
    <property type="protein sequence ID" value="MEP0820427.1"/>
    <property type="molecule type" value="Genomic_DNA"/>
</dbReference>
<evidence type="ECO:0000256" key="6">
    <source>
        <dbReference type="RuleBase" id="RU000416"/>
    </source>
</evidence>
<dbReference type="RefSeq" id="WP_190435193.1">
    <property type="nucleotide sequence ID" value="NZ_JAMPKM010000029.1"/>
</dbReference>
<evidence type="ECO:0000256" key="1">
    <source>
        <dbReference type="ARBA" id="ARBA00022603"/>
    </source>
</evidence>
<evidence type="ECO:0000256" key="5">
    <source>
        <dbReference type="PROSITE-ProRule" id="PRU01016"/>
    </source>
</evidence>
<dbReference type="Pfam" id="PF00145">
    <property type="entry name" value="DNA_methylase"/>
    <property type="match status" value="1"/>
</dbReference>
<dbReference type="PANTHER" id="PTHR10629">
    <property type="entry name" value="CYTOSINE-SPECIFIC METHYLTRANSFERASE"/>
    <property type="match status" value="1"/>
</dbReference>
<dbReference type="InterPro" id="IPR050390">
    <property type="entry name" value="C5-Methyltransferase"/>
</dbReference>
<name>A0ABV0JF60_9CYAN</name>
<keyword evidence="2 5" id="KW-0808">Transferase</keyword>
<dbReference type="EC" id="2.1.1.37" evidence="7"/>
<comment type="catalytic activity">
    <reaction evidence="7">
        <text>a 2'-deoxycytidine in DNA + S-adenosyl-L-methionine = a 5-methyl-2'-deoxycytidine in DNA + S-adenosyl-L-homocysteine + H(+)</text>
        <dbReference type="Rhea" id="RHEA:13681"/>
        <dbReference type="Rhea" id="RHEA-COMP:11369"/>
        <dbReference type="Rhea" id="RHEA-COMP:11370"/>
        <dbReference type="ChEBI" id="CHEBI:15378"/>
        <dbReference type="ChEBI" id="CHEBI:57856"/>
        <dbReference type="ChEBI" id="CHEBI:59789"/>
        <dbReference type="ChEBI" id="CHEBI:85452"/>
        <dbReference type="ChEBI" id="CHEBI:85454"/>
        <dbReference type="EC" id="2.1.1.37"/>
    </reaction>
</comment>
<dbReference type="InterPro" id="IPR018117">
    <property type="entry name" value="C5_DNA_meth_AS"/>
</dbReference>
<dbReference type="PROSITE" id="PS51679">
    <property type="entry name" value="SAM_MT_C5"/>
    <property type="match status" value="1"/>
</dbReference>
<dbReference type="PRINTS" id="PR00105">
    <property type="entry name" value="C5METTRFRASE"/>
</dbReference>
<evidence type="ECO:0000256" key="2">
    <source>
        <dbReference type="ARBA" id="ARBA00022679"/>
    </source>
</evidence>
<dbReference type="NCBIfam" id="TIGR00675">
    <property type="entry name" value="dcm"/>
    <property type="match status" value="1"/>
</dbReference>
<reference evidence="8 9" key="1">
    <citation type="submission" date="2022-04" db="EMBL/GenBank/DDBJ databases">
        <title>Positive selection, recombination, and allopatry shape intraspecific diversity of widespread and dominant cyanobacteria.</title>
        <authorList>
            <person name="Wei J."/>
            <person name="Shu W."/>
            <person name="Hu C."/>
        </authorList>
    </citation>
    <scope>NUCLEOTIDE SEQUENCE [LARGE SCALE GENOMIC DNA]</scope>
    <source>
        <strain evidence="8 9">GB2-A4</strain>
    </source>
</reference>
<dbReference type="Gene3D" id="3.40.50.150">
    <property type="entry name" value="Vaccinia Virus protein VP39"/>
    <property type="match status" value="1"/>
</dbReference>
<dbReference type="InterPro" id="IPR029063">
    <property type="entry name" value="SAM-dependent_MTases_sf"/>
</dbReference>
<evidence type="ECO:0000313" key="8">
    <source>
        <dbReference type="EMBL" id="MEP0820427.1"/>
    </source>
</evidence>
<evidence type="ECO:0000313" key="9">
    <source>
        <dbReference type="Proteomes" id="UP001464891"/>
    </source>
</evidence>
<organism evidence="8 9">
    <name type="scientific">Trichocoleus desertorum GB2-A4</name>
    <dbReference type="NCBI Taxonomy" id="2933944"/>
    <lineage>
        <taxon>Bacteria</taxon>
        <taxon>Bacillati</taxon>
        <taxon>Cyanobacteriota</taxon>
        <taxon>Cyanophyceae</taxon>
        <taxon>Leptolyngbyales</taxon>
        <taxon>Trichocoleusaceae</taxon>
        <taxon>Trichocoleus</taxon>
    </lineage>
</organism>
<feature type="active site" evidence="5">
    <location>
        <position position="157"/>
    </location>
</feature>
<keyword evidence="1 5" id="KW-0489">Methyltransferase</keyword>
<keyword evidence="4" id="KW-0680">Restriction system</keyword>
<keyword evidence="9" id="KW-1185">Reference proteome</keyword>
<dbReference type="GO" id="GO:0032259">
    <property type="term" value="P:methylation"/>
    <property type="evidence" value="ECO:0007669"/>
    <property type="project" value="UniProtKB-KW"/>
</dbReference>
<dbReference type="PROSITE" id="PS00094">
    <property type="entry name" value="C5_MTASE_1"/>
    <property type="match status" value="1"/>
</dbReference>
<accession>A0ABV0JF60</accession>
<evidence type="ECO:0000256" key="4">
    <source>
        <dbReference type="ARBA" id="ARBA00022747"/>
    </source>
</evidence>
<dbReference type="Proteomes" id="UP001464891">
    <property type="component" value="Unassembled WGS sequence"/>
</dbReference>
<comment type="similarity">
    <text evidence="5 6">Belongs to the class I-like SAM-binding methyltransferase superfamily. C5-methyltransferase family.</text>
</comment>
<comment type="caution">
    <text evidence="8">The sequence shown here is derived from an EMBL/GenBank/DDBJ whole genome shotgun (WGS) entry which is preliminary data.</text>
</comment>
<dbReference type="GO" id="GO:0008168">
    <property type="term" value="F:methyltransferase activity"/>
    <property type="evidence" value="ECO:0007669"/>
    <property type="project" value="UniProtKB-KW"/>
</dbReference>
<dbReference type="PANTHER" id="PTHR10629:SF52">
    <property type="entry name" value="DNA (CYTOSINE-5)-METHYLTRANSFERASE 1"/>
    <property type="match status" value="1"/>
</dbReference>
<protein>
    <recommendedName>
        <fullName evidence="7">Cytosine-specific methyltransferase</fullName>
        <ecNumber evidence="7">2.1.1.37</ecNumber>
    </recommendedName>
</protein>
<keyword evidence="3 5" id="KW-0949">S-adenosyl-L-methionine</keyword>
<dbReference type="InterPro" id="IPR001525">
    <property type="entry name" value="C5_MeTfrase"/>
</dbReference>
<dbReference type="Gene3D" id="3.90.120.10">
    <property type="entry name" value="DNA Methylase, subunit A, domain 2"/>
    <property type="match status" value="1"/>
</dbReference>